<feature type="region of interest" description="Disordered" evidence="3">
    <location>
        <begin position="727"/>
        <end position="754"/>
    </location>
</feature>
<reference evidence="6 7" key="2">
    <citation type="journal article" date="2012" name="Open Biol.">
        <title>Characteristics of nucleosomes and linker DNA regions on the genome of the basidiomycete Mixia osmundae revealed by mono- and dinucleosome mapping.</title>
        <authorList>
            <person name="Nishida H."/>
            <person name="Kondo S."/>
            <person name="Matsumoto T."/>
            <person name="Suzuki Y."/>
            <person name="Yoshikawa H."/>
            <person name="Taylor T.D."/>
            <person name="Sugiyama J."/>
        </authorList>
    </citation>
    <scope>NUCLEOTIDE SEQUENCE [LARGE SCALE GENOMIC DNA]</scope>
    <source>
        <strain evidence="7">CBS 9802 / IAM 14324 / JCM 22182 / KY 12970</strain>
    </source>
</reference>
<dbReference type="OrthoDB" id="784962at2759"/>
<feature type="domain" description="Bromo" evidence="4">
    <location>
        <begin position="235"/>
        <end position="307"/>
    </location>
</feature>
<dbReference type="Pfam" id="PF00439">
    <property type="entry name" value="Bromodomain"/>
    <property type="match status" value="2"/>
</dbReference>
<evidence type="ECO:0008006" key="8">
    <source>
        <dbReference type="Google" id="ProtNLM"/>
    </source>
</evidence>
<feature type="compositionally biased region" description="Low complexity" evidence="3">
    <location>
        <begin position="178"/>
        <end position="195"/>
    </location>
</feature>
<dbReference type="Gene3D" id="1.20.1270.220">
    <property type="match status" value="1"/>
</dbReference>
<dbReference type="AlphaFoldDB" id="G7E7Y5"/>
<dbReference type="InterPro" id="IPR001487">
    <property type="entry name" value="Bromodomain"/>
</dbReference>
<feature type="compositionally biased region" description="Basic and acidic residues" evidence="3">
    <location>
        <begin position="393"/>
        <end position="404"/>
    </location>
</feature>
<proteinExistence type="predicted"/>
<comment type="caution">
    <text evidence="6">The sequence shown here is derived from an EMBL/GenBank/DDBJ whole genome shotgun (WGS) entry which is preliminary data.</text>
</comment>
<keyword evidence="1 2" id="KW-0103">Bromodomain</keyword>
<dbReference type="SMART" id="SM00297">
    <property type="entry name" value="BROMO"/>
    <property type="match status" value="2"/>
</dbReference>
<dbReference type="Gene3D" id="1.20.920.10">
    <property type="entry name" value="Bromodomain-like"/>
    <property type="match status" value="2"/>
</dbReference>
<feature type="compositionally biased region" description="Pro residues" evidence="3">
    <location>
        <begin position="154"/>
        <end position="177"/>
    </location>
</feature>
<dbReference type="GO" id="GO:0006355">
    <property type="term" value="P:regulation of DNA-templated transcription"/>
    <property type="evidence" value="ECO:0007669"/>
    <property type="project" value="TreeGrafter"/>
</dbReference>
<feature type="region of interest" description="Disordered" evidence="3">
    <location>
        <begin position="364"/>
        <end position="431"/>
    </location>
</feature>
<gene>
    <name evidence="6" type="primary">Mo05633</name>
    <name evidence="6" type="ORF">E5Q_05633</name>
</gene>
<feature type="compositionally biased region" description="Polar residues" evidence="3">
    <location>
        <begin position="7"/>
        <end position="16"/>
    </location>
</feature>
<feature type="region of interest" description="Disordered" evidence="3">
    <location>
        <begin position="1"/>
        <end position="35"/>
    </location>
</feature>
<feature type="region of interest" description="Disordered" evidence="3">
    <location>
        <begin position="107"/>
        <end position="195"/>
    </location>
</feature>
<sequence length="754" mass="80996">MDVADTNGLTATTQAASEPAPVAVNGLSHDSAAGSIGKQEELDGIATSDSVSLGIDSAAVDVKASATHQDTFSPPPVHELKADAIPPPAAIVQQGPNGHDAVLSSELTAESTPQATATEPPTSNGIASHDSIMAESSANSQAALSSDPVSAPLDPLPASAPLPSAPEPGHAPVPAPVQPSSAPLPAATATAPPVPSIPGVVVPETFVAPSAMPRTGGPLPQAQHKFCLATVRNLKRNREAPAFCNPVDPIVLGIPAYFAYIRNPMDLSTVEKHLIANEYASVEEFRSEVKLVFDNCCAFNREESPIGLMARRLEGAFNKTMLKCPPALPAPQPIASTSALPSTPTSVQPTALELDPAAYQTPAALVDSSAPDSAGIKRDRRPSVSMVPNIRRNSADGRSKREIRPPSQYDLEDSLTASGKRKGKKRKFGSSSKSIQEGLKFCKDIIRDVQKHRYSEFTYPFLAPVDWQALNIPDYPNVVQHPMDLGTMKRRLDAGYYNHASEFEADFRLVIENCYKFNPVETPVHQMGRKLEAFFENRWRDKPASRPETEEPDSDYESDPEKRSKILAIERQIADLQNTLAELKEPAKKKAKSSRPSYGSTKKSKSYSKSGKPKTGQKGKASDGDDDGGITFEMKRELANKITTFEGAKLEQAIDIIRSAEPHLLGDESKEIELDIDALDPQTLLKLYQFVVKPKKTRQPSAHTAAARQMDEATEKRKIEALQNKLAEISGVKKGPASSSASDSSDNDSDSGSD</sequence>
<feature type="compositionally biased region" description="Basic residues" evidence="3">
    <location>
        <begin position="419"/>
        <end position="428"/>
    </location>
</feature>
<dbReference type="EMBL" id="BABT02000165">
    <property type="protein sequence ID" value="GAA98945.1"/>
    <property type="molecule type" value="Genomic_DNA"/>
</dbReference>
<evidence type="ECO:0000256" key="2">
    <source>
        <dbReference type="PROSITE-ProRule" id="PRU00035"/>
    </source>
</evidence>
<reference evidence="6 7" key="1">
    <citation type="journal article" date="2011" name="J. Gen. Appl. Microbiol.">
        <title>Draft genome sequencing of the enigmatic basidiomycete Mixia osmundae.</title>
        <authorList>
            <person name="Nishida H."/>
            <person name="Nagatsuka Y."/>
            <person name="Sugiyama J."/>
        </authorList>
    </citation>
    <scope>NUCLEOTIDE SEQUENCE [LARGE SCALE GENOMIC DNA]</scope>
    <source>
        <strain evidence="7">CBS 9802 / IAM 14324 / JCM 22182 / KY 12970</strain>
    </source>
</reference>
<dbReference type="FunCoup" id="G7E7Y5">
    <property type="interactions" value="568"/>
</dbReference>
<feature type="compositionally biased region" description="Acidic residues" evidence="3">
    <location>
        <begin position="745"/>
        <end position="754"/>
    </location>
</feature>
<dbReference type="PROSITE" id="PS50014">
    <property type="entry name" value="BROMODOMAIN_2"/>
    <property type="match status" value="2"/>
</dbReference>
<dbReference type="PANTHER" id="PTHR22880">
    <property type="entry name" value="FALZ-RELATED BROMODOMAIN-CONTAINING PROTEINS"/>
    <property type="match status" value="1"/>
</dbReference>
<name>G7E7Y5_MIXOS</name>
<protein>
    <recommendedName>
        <fullName evidence="8">Bromodomain-containing protein</fullName>
    </recommendedName>
</protein>
<dbReference type="OMA" id="KMNIPHY"/>
<evidence type="ECO:0000256" key="1">
    <source>
        <dbReference type="ARBA" id="ARBA00023117"/>
    </source>
</evidence>
<feature type="domain" description="Bromo" evidence="4">
    <location>
        <begin position="453"/>
        <end position="525"/>
    </location>
</feature>
<feature type="compositionally biased region" description="Polar residues" evidence="3">
    <location>
        <begin position="107"/>
        <end position="126"/>
    </location>
</feature>
<dbReference type="PRINTS" id="PR00503">
    <property type="entry name" value="BROMODOMAIN"/>
</dbReference>
<evidence type="ECO:0000313" key="7">
    <source>
        <dbReference type="Proteomes" id="UP000009131"/>
    </source>
</evidence>
<dbReference type="InterPro" id="IPR050935">
    <property type="entry name" value="Bromo_chromatin_reader"/>
</dbReference>
<dbReference type="PROSITE" id="PS51525">
    <property type="entry name" value="NET"/>
    <property type="match status" value="1"/>
</dbReference>
<dbReference type="RefSeq" id="XP_014567105.1">
    <property type="nucleotide sequence ID" value="XM_014711619.1"/>
</dbReference>
<feature type="region of interest" description="Disordered" evidence="3">
    <location>
        <begin position="583"/>
        <end position="630"/>
    </location>
</feature>
<evidence type="ECO:0000256" key="3">
    <source>
        <dbReference type="SAM" id="MobiDB-lite"/>
    </source>
</evidence>
<keyword evidence="7" id="KW-1185">Reference proteome</keyword>
<feature type="region of interest" description="Disordered" evidence="3">
    <location>
        <begin position="541"/>
        <end position="561"/>
    </location>
</feature>
<dbReference type="GO" id="GO:0006338">
    <property type="term" value="P:chromatin remodeling"/>
    <property type="evidence" value="ECO:0007669"/>
    <property type="project" value="TreeGrafter"/>
</dbReference>
<accession>G7E7Y5</accession>
<dbReference type="Pfam" id="PF17035">
    <property type="entry name" value="BET"/>
    <property type="match status" value="1"/>
</dbReference>
<dbReference type="InterPro" id="IPR038336">
    <property type="entry name" value="NET_sf"/>
</dbReference>
<organism evidence="6 7">
    <name type="scientific">Mixia osmundae (strain CBS 9802 / IAM 14324 / JCM 22182 / KY 12970)</name>
    <dbReference type="NCBI Taxonomy" id="764103"/>
    <lineage>
        <taxon>Eukaryota</taxon>
        <taxon>Fungi</taxon>
        <taxon>Dikarya</taxon>
        <taxon>Basidiomycota</taxon>
        <taxon>Pucciniomycotina</taxon>
        <taxon>Mixiomycetes</taxon>
        <taxon>Mixiales</taxon>
        <taxon>Mixiaceae</taxon>
        <taxon>Mixia</taxon>
    </lineage>
</organism>
<dbReference type="SUPFAM" id="SSF47370">
    <property type="entry name" value="Bromodomain"/>
    <property type="match status" value="2"/>
</dbReference>
<evidence type="ECO:0000259" key="5">
    <source>
        <dbReference type="PROSITE" id="PS51525"/>
    </source>
</evidence>
<dbReference type="GO" id="GO:0000785">
    <property type="term" value="C:chromatin"/>
    <property type="evidence" value="ECO:0007669"/>
    <property type="project" value="TreeGrafter"/>
</dbReference>
<dbReference type="InterPro" id="IPR036427">
    <property type="entry name" value="Bromodomain-like_sf"/>
</dbReference>
<evidence type="ECO:0000313" key="6">
    <source>
        <dbReference type="EMBL" id="GAA98945.1"/>
    </source>
</evidence>
<dbReference type="eggNOG" id="KOG1474">
    <property type="taxonomic scope" value="Eukaryota"/>
</dbReference>
<dbReference type="STRING" id="764103.G7E7Y5"/>
<dbReference type="PANTHER" id="PTHR22880:SF225">
    <property type="entry name" value="BROMODOMAIN-CONTAINING PROTEIN BET-1-RELATED"/>
    <property type="match status" value="1"/>
</dbReference>
<feature type="compositionally biased region" description="Polar residues" evidence="3">
    <location>
        <begin position="134"/>
        <end position="143"/>
    </location>
</feature>
<dbReference type="Proteomes" id="UP000009131">
    <property type="component" value="Unassembled WGS sequence"/>
</dbReference>
<dbReference type="HOGENOM" id="CLU_001499_4_1_1"/>
<feature type="domain" description="NET" evidence="5">
    <location>
        <begin position="620"/>
        <end position="702"/>
    </location>
</feature>
<evidence type="ECO:0000259" key="4">
    <source>
        <dbReference type="PROSITE" id="PS50014"/>
    </source>
</evidence>
<dbReference type="InParanoid" id="G7E7Y5"/>
<dbReference type="InterPro" id="IPR027353">
    <property type="entry name" value="NET_dom"/>
</dbReference>
<feature type="compositionally biased region" description="Low complexity" evidence="3">
    <location>
        <begin position="144"/>
        <end position="153"/>
    </location>
</feature>
<dbReference type="GO" id="GO:0005634">
    <property type="term" value="C:nucleus"/>
    <property type="evidence" value="ECO:0007669"/>
    <property type="project" value="TreeGrafter"/>
</dbReference>
<feature type="compositionally biased region" description="Basic residues" evidence="3">
    <location>
        <begin position="602"/>
        <end position="617"/>
    </location>
</feature>